<dbReference type="GO" id="GO:0019284">
    <property type="term" value="P:L-methionine salvage from S-adenosylmethionine"/>
    <property type="evidence" value="ECO:0007669"/>
    <property type="project" value="TreeGrafter"/>
</dbReference>
<dbReference type="Proteomes" id="UP000290439">
    <property type="component" value="Chromosome"/>
</dbReference>
<dbReference type="Pfam" id="PF01048">
    <property type="entry name" value="PNP_UDP_1"/>
    <property type="match status" value="1"/>
</dbReference>
<protein>
    <submittedName>
        <fullName evidence="2">5'-methylthioadenosine/S-adenosylhomocysteine nucleosidase</fullName>
        <ecNumber evidence="2">3.2.2.9</ecNumber>
    </submittedName>
</protein>
<dbReference type="GO" id="GO:0009116">
    <property type="term" value="P:nucleoside metabolic process"/>
    <property type="evidence" value="ECO:0007669"/>
    <property type="project" value="InterPro"/>
</dbReference>
<keyword evidence="2" id="KW-0326">Glycosidase</keyword>
<dbReference type="CDD" id="cd09008">
    <property type="entry name" value="MTAN"/>
    <property type="match status" value="1"/>
</dbReference>
<organism evidence="2 3">
    <name type="scientific">Nocardia cyriacigeorgica</name>
    <dbReference type="NCBI Taxonomy" id="135487"/>
    <lineage>
        <taxon>Bacteria</taxon>
        <taxon>Bacillati</taxon>
        <taxon>Actinomycetota</taxon>
        <taxon>Actinomycetes</taxon>
        <taxon>Mycobacteriales</taxon>
        <taxon>Nocardiaceae</taxon>
        <taxon>Nocardia</taxon>
    </lineage>
</organism>
<dbReference type="GO" id="GO:0008782">
    <property type="term" value="F:adenosylhomocysteine nucleosidase activity"/>
    <property type="evidence" value="ECO:0007669"/>
    <property type="project" value="UniProtKB-EC"/>
</dbReference>
<dbReference type="Gene3D" id="3.40.50.1580">
    <property type="entry name" value="Nucleoside phosphorylase domain"/>
    <property type="match status" value="1"/>
</dbReference>
<dbReference type="SUPFAM" id="SSF53167">
    <property type="entry name" value="Purine and uridine phosphorylases"/>
    <property type="match status" value="1"/>
</dbReference>
<evidence type="ECO:0000259" key="1">
    <source>
        <dbReference type="Pfam" id="PF01048"/>
    </source>
</evidence>
<dbReference type="InterPro" id="IPR000845">
    <property type="entry name" value="Nucleoside_phosphorylase_d"/>
</dbReference>
<proteinExistence type="predicted"/>
<dbReference type="InterPro" id="IPR035994">
    <property type="entry name" value="Nucleoside_phosphorylase_sf"/>
</dbReference>
<keyword evidence="2" id="KW-0378">Hydrolase</keyword>
<dbReference type="GO" id="GO:0005829">
    <property type="term" value="C:cytosol"/>
    <property type="evidence" value="ECO:0007669"/>
    <property type="project" value="TreeGrafter"/>
</dbReference>
<feature type="domain" description="Nucleoside phosphorylase" evidence="1">
    <location>
        <begin position="2"/>
        <end position="242"/>
    </location>
</feature>
<sequence length="292" mass="31606">MIVILTALGIEQDAVLEHLDDVEVHEHDKGTLFEVGAIAGHPRHRVAVGITGAGTTTAATLTERARAEFSPQVMMFVGIAGGLRDTLAIGDVVVATKIHSYQGGRSEDEEFLVRPRSWELSHRLDQAARRVSRGHRWREFLLDGPVDRPEPEVFFEPIAVGDVVLNSRRSDIARRIHSSYNDAIAVEMEGSGFAHAAALGDQVPAVVIRGISDHANGTKARSDRAGSQAIAARSAAAFAIAFATALPPKPRKTTPDPHPGIPPMPPIHNEVIARDNAKVDKQIGMQFTWGQR</sequence>
<name>A0A4U8VWS7_9NOCA</name>
<dbReference type="AlphaFoldDB" id="A0A4U8VWS7"/>
<dbReference type="GO" id="GO:0008930">
    <property type="term" value="F:methylthioadenosine nucleosidase activity"/>
    <property type="evidence" value="ECO:0007669"/>
    <property type="project" value="TreeGrafter"/>
</dbReference>
<accession>A0A4U8VWS7</accession>
<dbReference type="PANTHER" id="PTHR46832:SF1">
    <property type="entry name" value="5'-METHYLTHIOADENOSINE_S-ADENOSYLHOMOCYSTEINE NUCLEOSIDASE"/>
    <property type="match status" value="1"/>
</dbReference>
<dbReference type="EMBL" id="LR215973">
    <property type="protein sequence ID" value="VFA98106.1"/>
    <property type="molecule type" value="Genomic_DNA"/>
</dbReference>
<evidence type="ECO:0000313" key="2">
    <source>
        <dbReference type="EMBL" id="VFA98106.1"/>
    </source>
</evidence>
<reference evidence="2 3" key="1">
    <citation type="submission" date="2019-02" db="EMBL/GenBank/DDBJ databases">
        <authorList>
            <consortium name="Pathogen Informatics"/>
        </authorList>
    </citation>
    <scope>NUCLEOTIDE SEQUENCE [LARGE SCALE GENOMIC DNA]</scope>
    <source>
        <strain evidence="2 3">3012STDY6756504</strain>
    </source>
</reference>
<dbReference type="EC" id="3.2.2.9" evidence="2"/>
<dbReference type="RefSeq" id="WP_130916827.1">
    <property type="nucleotide sequence ID" value="NZ_JADLPI010000003.1"/>
</dbReference>
<evidence type="ECO:0000313" key="3">
    <source>
        <dbReference type="Proteomes" id="UP000290439"/>
    </source>
</evidence>
<dbReference type="PANTHER" id="PTHR46832">
    <property type="entry name" value="5'-METHYLTHIOADENOSINE/S-ADENOSYLHOMOCYSTEINE NUCLEOSIDASE"/>
    <property type="match status" value="1"/>
</dbReference>
<gene>
    <name evidence="2" type="primary">mtnN</name>
    <name evidence="2" type="ORF">NCTC10797_01871</name>
</gene>